<keyword evidence="4" id="KW-1185">Reference proteome</keyword>
<evidence type="ECO:0000259" key="2">
    <source>
        <dbReference type="Pfam" id="PF01261"/>
    </source>
</evidence>
<feature type="region of interest" description="Disordered" evidence="1">
    <location>
        <begin position="110"/>
        <end position="143"/>
    </location>
</feature>
<reference evidence="3 4" key="1">
    <citation type="submission" date="2016-10" db="EMBL/GenBank/DDBJ databases">
        <authorList>
            <person name="de Groot N.N."/>
        </authorList>
    </citation>
    <scope>NUCLEOTIDE SEQUENCE [LARGE SCALE GENOMIC DNA]</scope>
    <source>
        <strain evidence="3 4">DSM 17890</strain>
    </source>
</reference>
<evidence type="ECO:0000313" key="4">
    <source>
        <dbReference type="Proteomes" id="UP000199118"/>
    </source>
</evidence>
<feature type="compositionally biased region" description="Basic residues" evidence="1">
    <location>
        <begin position="119"/>
        <end position="131"/>
    </location>
</feature>
<evidence type="ECO:0000313" key="3">
    <source>
        <dbReference type="EMBL" id="SDX87498.1"/>
    </source>
</evidence>
<dbReference type="InterPro" id="IPR013022">
    <property type="entry name" value="Xyl_isomerase-like_TIM-brl"/>
</dbReference>
<dbReference type="SUPFAM" id="SSF51658">
    <property type="entry name" value="Xylose isomerase-like"/>
    <property type="match status" value="1"/>
</dbReference>
<proteinExistence type="predicted"/>
<evidence type="ECO:0000256" key="1">
    <source>
        <dbReference type="SAM" id="MobiDB-lite"/>
    </source>
</evidence>
<protein>
    <submittedName>
        <fullName evidence="3">Sugar phosphate isomerase/epimerase</fullName>
    </submittedName>
</protein>
<dbReference type="InterPro" id="IPR050312">
    <property type="entry name" value="IolE/XylAMocC-like"/>
</dbReference>
<dbReference type="EMBL" id="FNMZ01000012">
    <property type="protein sequence ID" value="SDX87498.1"/>
    <property type="molecule type" value="Genomic_DNA"/>
</dbReference>
<dbReference type="Proteomes" id="UP000199118">
    <property type="component" value="Unassembled WGS sequence"/>
</dbReference>
<gene>
    <name evidence="3" type="ORF">SAMN05444336_1129</name>
</gene>
<feature type="domain" description="Xylose isomerase-like TIM barrel" evidence="2">
    <location>
        <begin position="20"/>
        <end position="215"/>
    </location>
</feature>
<dbReference type="PANTHER" id="PTHR12110">
    <property type="entry name" value="HYDROXYPYRUVATE ISOMERASE"/>
    <property type="match status" value="1"/>
</dbReference>
<organism evidence="3 4">
    <name type="scientific">Albimonas donghaensis</name>
    <dbReference type="NCBI Taxonomy" id="356660"/>
    <lineage>
        <taxon>Bacteria</taxon>
        <taxon>Pseudomonadati</taxon>
        <taxon>Pseudomonadota</taxon>
        <taxon>Alphaproteobacteria</taxon>
        <taxon>Rhodobacterales</taxon>
        <taxon>Paracoccaceae</taxon>
        <taxon>Albimonas</taxon>
    </lineage>
</organism>
<keyword evidence="3" id="KW-0413">Isomerase</keyword>
<dbReference type="GO" id="GO:0016853">
    <property type="term" value="F:isomerase activity"/>
    <property type="evidence" value="ECO:0007669"/>
    <property type="project" value="UniProtKB-KW"/>
</dbReference>
<dbReference type="STRING" id="356660.SAMN05444336_1129"/>
<dbReference type="PANTHER" id="PTHR12110:SF52">
    <property type="entry name" value="XYLOSE ISOMERASE"/>
    <property type="match status" value="1"/>
</dbReference>
<dbReference type="AlphaFoldDB" id="A0A1H3FAW4"/>
<dbReference type="Gene3D" id="3.20.20.150">
    <property type="entry name" value="Divalent-metal-dependent TIM barrel enzymes"/>
    <property type="match status" value="1"/>
</dbReference>
<dbReference type="InterPro" id="IPR036237">
    <property type="entry name" value="Xyl_isomerase-like_sf"/>
</dbReference>
<accession>A0A1H3FAW4</accession>
<dbReference type="Pfam" id="PF01261">
    <property type="entry name" value="AP_endonuc_2"/>
    <property type="match status" value="1"/>
</dbReference>
<name>A0A1H3FAW4_9RHOB</name>
<sequence>MRLSMSNVAWAPEERLEACAAMAEHGVRGLEIVPGLFFHAAADPCAPDAATAERALAEIAAQGLSRVSMPSLLFGVSGAALFEGDDTRARLQTGMVRAIDLAGRFGIPNLLFGSPGQRRSPRGRTGRRRRTSPPPSSLGSAMRAQAAGARFAMGANPEVYGASFLNTLEEAADFVAAVDHPAVAPILDLGAMHINGAYADAPGRVARLGPALTHVRYTPHDSWTDASALGDAGWQVPAFDEAVFHEQRRAHALVIPVINEGERIRGQLERIPTPIRRWM</sequence>